<dbReference type="GO" id="GO:0061025">
    <property type="term" value="P:membrane fusion"/>
    <property type="evidence" value="ECO:0007669"/>
    <property type="project" value="TreeGrafter"/>
</dbReference>
<dbReference type="GO" id="GO:0012507">
    <property type="term" value="C:ER to Golgi transport vesicle membrane"/>
    <property type="evidence" value="ECO:0007669"/>
    <property type="project" value="TreeGrafter"/>
</dbReference>
<gene>
    <name evidence="1" type="ORF">BJ554DRAFT_8174</name>
</gene>
<proteinExistence type="predicted"/>
<dbReference type="InterPro" id="IPR024095">
    <property type="entry name" value="Vesicle_P115"/>
</dbReference>
<name>A0A8H7ZUR3_9FUNG</name>
<dbReference type="GO" id="GO:0006888">
    <property type="term" value="P:endoplasmic reticulum to Golgi vesicle-mediated transport"/>
    <property type="evidence" value="ECO:0007669"/>
    <property type="project" value="TreeGrafter"/>
</dbReference>
<accession>A0A8H7ZUR3</accession>
<keyword evidence="2" id="KW-1185">Reference proteome</keyword>
<reference evidence="1 2" key="1">
    <citation type="journal article" name="Sci. Rep.">
        <title>Genome-scale phylogenetic analyses confirm Olpidium as the closest living zoosporic fungus to the non-flagellated, terrestrial fungi.</title>
        <authorList>
            <person name="Chang Y."/>
            <person name="Rochon D."/>
            <person name="Sekimoto S."/>
            <person name="Wang Y."/>
            <person name="Chovatia M."/>
            <person name="Sandor L."/>
            <person name="Salamov A."/>
            <person name="Grigoriev I.V."/>
            <person name="Stajich J.E."/>
            <person name="Spatafora J.W."/>
        </authorList>
    </citation>
    <scope>NUCLEOTIDE SEQUENCE [LARGE SCALE GENOMIC DNA]</scope>
    <source>
        <strain evidence="1">S191</strain>
    </source>
</reference>
<dbReference type="GO" id="GO:0005783">
    <property type="term" value="C:endoplasmic reticulum"/>
    <property type="evidence" value="ECO:0007669"/>
    <property type="project" value="TreeGrafter"/>
</dbReference>
<dbReference type="SUPFAM" id="SSF48371">
    <property type="entry name" value="ARM repeat"/>
    <property type="match status" value="1"/>
</dbReference>
<comment type="caution">
    <text evidence="1">The sequence shown here is derived from an EMBL/GenBank/DDBJ whole genome shotgun (WGS) entry which is preliminary data.</text>
</comment>
<dbReference type="Proteomes" id="UP000673691">
    <property type="component" value="Unassembled WGS sequence"/>
</dbReference>
<dbReference type="GO" id="GO:0005795">
    <property type="term" value="C:Golgi stack"/>
    <property type="evidence" value="ECO:0007669"/>
    <property type="project" value="TreeGrafter"/>
</dbReference>
<dbReference type="PANTHER" id="PTHR10013:SF0">
    <property type="entry name" value="GENERAL VESICULAR TRANSPORT FACTOR P115"/>
    <property type="match status" value="1"/>
</dbReference>
<dbReference type="OrthoDB" id="198977at2759"/>
<dbReference type="PANTHER" id="PTHR10013">
    <property type="entry name" value="GENERAL VESICULAR TRANSPORT FACTOR P115"/>
    <property type="match status" value="1"/>
</dbReference>
<dbReference type="InterPro" id="IPR016024">
    <property type="entry name" value="ARM-type_fold"/>
</dbReference>
<dbReference type="AlphaFoldDB" id="A0A8H7ZUR3"/>
<dbReference type="GO" id="GO:0048211">
    <property type="term" value="P:Golgi vesicle docking"/>
    <property type="evidence" value="ECO:0007669"/>
    <property type="project" value="TreeGrafter"/>
</dbReference>
<dbReference type="Gene3D" id="1.25.10.10">
    <property type="entry name" value="Leucine-rich Repeat Variant"/>
    <property type="match status" value="1"/>
</dbReference>
<feature type="non-terminal residue" evidence="1">
    <location>
        <position position="229"/>
    </location>
</feature>
<dbReference type="GO" id="GO:0006886">
    <property type="term" value="P:intracellular protein transport"/>
    <property type="evidence" value="ECO:0007669"/>
    <property type="project" value="TreeGrafter"/>
</dbReference>
<organism evidence="1 2">
    <name type="scientific">Olpidium bornovanus</name>
    <dbReference type="NCBI Taxonomy" id="278681"/>
    <lineage>
        <taxon>Eukaryota</taxon>
        <taxon>Fungi</taxon>
        <taxon>Fungi incertae sedis</taxon>
        <taxon>Olpidiomycota</taxon>
        <taxon>Olpidiomycotina</taxon>
        <taxon>Olpidiomycetes</taxon>
        <taxon>Olpidiales</taxon>
        <taxon>Olpidiaceae</taxon>
        <taxon>Olpidium</taxon>
    </lineage>
</organism>
<protein>
    <submittedName>
        <fullName evidence="1">Uncharacterized protein</fullName>
    </submittedName>
</protein>
<sequence length="229" mass="25280">MNYLAAGYNVLRGPAGTPQQGPETVDKLCDRVLHANLLDDRRAAVLGLKSMSRDWKLVRARDVGTKGMAPLIKTLEHDYHDPEITVAALETLNTLCSVVGGNGEPPCVLSAVFIVLGLAPVDRAQEGSPFPSPIWTWTLRLSVCPVCRFSFQPEDDLGVQFTEIYVKTPKNVHTLLGILENTDFYVRFNTVQLLGTLMQNKGEQLQDCILTAPMGMTRLIDLLDDTREA</sequence>
<evidence type="ECO:0000313" key="1">
    <source>
        <dbReference type="EMBL" id="KAG5459854.1"/>
    </source>
</evidence>
<evidence type="ECO:0000313" key="2">
    <source>
        <dbReference type="Proteomes" id="UP000673691"/>
    </source>
</evidence>
<dbReference type="EMBL" id="JAEFCI010006195">
    <property type="protein sequence ID" value="KAG5459854.1"/>
    <property type="molecule type" value="Genomic_DNA"/>
</dbReference>
<dbReference type="InterPro" id="IPR011989">
    <property type="entry name" value="ARM-like"/>
</dbReference>